<evidence type="ECO:0000259" key="1">
    <source>
        <dbReference type="Pfam" id="PF12728"/>
    </source>
</evidence>
<dbReference type="Proteomes" id="UP000182993">
    <property type="component" value="Chromosome"/>
</dbReference>
<accession>A0A1J0LV73</accession>
<sequence length="146" mass="16519">MWYAVNTMSGVLFATRTAHEELRRFRERLTPGKVLHLEEVSLVLTPELAQLLQDLLGALLRNEPVRVVPLEAELTTSQAAELLGVSRPYLVRLLEEGEIPYRKVGTHRRVLAKDLLAYLEASKKKGQDLLNELTREGQELGLGYTE</sequence>
<dbReference type="NCBIfam" id="TIGR01764">
    <property type="entry name" value="excise"/>
    <property type="match status" value="1"/>
</dbReference>
<gene>
    <name evidence="2" type="ORF">A0O31_02045</name>
</gene>
<dbReference type="RefSeq" id="WP_237259000.1">
    <property type="nucleotide sequence ID" value="NZ_CP016312.1"/>
</dbReference>
<dbReference type="InterPro" id="IPR009061">
    <property type="entry name" value="DNA-bd_dom_put_sf"/>
</dbReference>
<dbReference type="InterPro" id="IPR010093">
    <property type="entry name" value="SinI_DNA-bd"/>
</dbReference>
<evidence type="ECO:0000313" key="3">
    <source>
        <dbReference type="Proteomes" id="UP000182993"/>
    </source>
</evidence>
<protein>
    <submittedName>
        <fullName evidence="2">Excisionase</fullName>
    </submittedName>
</protein>
<feature type="domain" description="Helix-turn-helix" evidence="1">
    <location>
        <begin position="74"/>
        <end position="121"/>
    </location>
</feature>
<evidence type="ECO:0000313" key="2">
    <source>
        <dbReference type="EMBL" id="APD10112.1"/>
    </source>
</evidence>
<dbReference type="InterPro" id="IPR041657">
    <property type="entry name" value="HTH_17"/>
</dbReference>
<reference evidence="3" key="1">
    <citation type="submission" date="2016-06" db="EMBL/GenBank/DDBJ databases">
        <title>Whole genome sequencing of Thermus brockianus strain GE-1.</title>
        <authorList>
            <person name="Schaefers C."/>
            <person name="Blank S."/>
            <person name="Wiebusch S."/>
            <person name="Elleuche S."/>
            <person name="Antranikian G."/>
        </authorList>
    </citation>
    <scope>NUCLEOTIDE SEQUENCE [LARGE SCALE GENOMIC DNA]</scope>
    <source>
        <strain evidence="3">GE-1</strain>
    </source>
</reference>
<dbReference type="EMBL" id="CP016312">
    <property type="protein sequence ID" value="APD10112.1"/>
    <property type="molecule type" value="Genomic_DNA"/>
</dbReference>
<dbReference type="AlphaFoldDB" id="A0A1J0LV73"/>
<dbReference type="KEGG" id="tbc:A0O31_02045"/>
<dbReference type="Pfam" id="PF12728">
    <property type="entry name" value="HTH_17"/>
    <property type="match status" value="1"/>
</dbReference>
<dbReference type="SUPFAM" id="SSF46955">
    <property type="entry name" value="Putative DNA-binding domain"/>
    <property type="match status" value="1"/>
</dbReference>
<organism evidence="2 3">
    <name type="scientific">Thermus brockianus</name>
    <dbReference type="NCBI Taxonomy" id="56956"/>
    <lineage>
        <taxon>Bacteria</taxon>
        <taxon>Thermotogati</taxon>
        <taxon>Deinococcota</taxon>
        <taxon>Deinococci</taxon>
        <taxon>Thermales</taxon>
        <taxon>Thermaceae</taxon>
        <taxon>Thermus</taxon>
    </lineage>
</organism>
<dbReference type="GO" id="GO:0003677">
    <property type="term" value="F:DNA binding"/>
    <property type="evidence" value="ECO:0007669"/>
    <property type="project" value="InterPro"/>
</dbReference>
<proteinExistence type="predicted"/>
<name>A0A1J0LV73_THEBO</name>
<dbReference type="STRING" id="56956.A0O31_02045"/>